<keyword evidence="3" id="KW-1185">Reference proteome</keyword>
<gene>
    <name evidence="2" type="ORF">K6K41_15900</name>
</gene>
<accession>A0A9E6R7Z9</accession>
<organism evidence="2 3">
    <name type="scientific">Chenggangzhangella methanolivorans</name>
    <dbReference type="NCBI Taxonomy" id="1437009"/>
    <lineage>
        <taxon>Bacteria</taxon>
        <taxon>Pseudomonadati</taxon>
        <taxon>Pseudomonadota</taxon>
        <taxon>Alphaproteobacteria</taxon>
        <taxon>Hyphomicrobiales</taxon>
        <taxon>Methylopilaceae</taxon>
        <taxon>Chenggangzhangella</taxon>
    </lineage>
</organism>
<dbReference type="AlphaFoldDB" id="A0A9E6R7Z9"/>
<sequence>MIGAVRLICLSGTLAGMSGSHREARRTIAQITLPLTACALASTAGSIAGDASANAAALIFITSGLDCESRRRPPEPSTGAAPPRPALAS</sequence>
<protein>
    <submittedName>
        <fullName evidence="2">Uncharacterized protein</fullName>
    </submittedName>
</protein>
<feature type="region of interest" description="Disordered" evidence="1">
    <location>
        <begin position="68"/>
        <end position="89"/>
    </location>
</feature>
<dbReference type="Proteomes" id="UP000825701">
    <property type="component" value="Chromosome"/>
</dbReference>
<evidence type="ECO:0000256" key="1">
    <source>
        <dbReference type="SAM" id="MobiDB-lite"/>
    </source>
</evidence>
<dbReference type="RefSeq" id="WP_261401453.1">
    <property type="nucleotide sequence ID" value="NZ_CP081869.1"/>
</dbReference>
<reference evidence="2" key="1">
    <citation type="submission" date="2021-08" db="EMBL/GenBank/DDBJ databases">
        <authorList>
            <person name="Zhang H."/>
            <person name="Xu M."/>
            <person name="Yu Z."/>
            <person name="Yang L."/>
            <person name="Cai Y."/>
        </authorList>
    </citation>
    <scope>NUCLEOTIDE SEQUENCE</scope>
    <source>
        <strain evidence="2">CHL1</strain>
    </source>
</reference>
<evidence type="ECO:0000313" key="3">
    <source>
        <dbReference type="Proteomes" id="UP000825701"/>
    </source>
</evidence>
<proteinExistence type="predicted"/>
<dbReference type="EMBL" id="CP081869">
    <property type="protein sequence ID" value="QZN98523.1"/>
    <property type="molecule type" value="Genomic_DNA"/>
</dbReference>
<evidence type="ECO:0000313" key="2">
    <source>
        <dbReference type="EMBL" id="QZN98523.1"/>
    </source>
</evidence>
<dbReference type="KEGG" id="cmet:K6K41_15900"/>
<name>A0A9E6R7Z9_9HYPH</name>